<evidence type="ECO:0000256" key="7">
    <source>
        <dbReference type="ARBA" id="ARBA00023163"/>
    </source>
</evidence>
<feature type="compositionally biased region" description="Polar residues" evidence="13">
    <location>
        <begin position="502"/>
        <end position="519"/>
    </location>
</feature>
<keyword evidence="6" id="KW-0805">Transcription regulation</keyword>
<evidence type="ECO:0000256" key="2">
    <source>
        <dbReference type="ARBA" id="ARBA00022481"/>
    </source>
</evidence>
<dbReference type="GO" id="GO:0016607">
    <property type="term" value="C:nuclear speck"/>
    <property type="evidence" value="ECO:0007669"/>
    <property type="project" value="UniProtKB-SubCell"/>
</dbReference>
<evidence type="ECO:0000256" key="1">
    <source>
        <dbReference type="ARBA" id="ARBA00004324"/>
    </source>
</evidence>
<feature type="region of interest" description="Disordered" evidence="13">
    <location>
        <begin position="324"/>
        <end position="351"/>
    </location>
</feature>
<organism evidence="15">
    <name type="scientific">Oppiella nova</name>
    <dbReference type="NCBI Taxonomy" id="334625"/>
    <lineage>
        <taxon>Eukaryota</taxon>
        <taxon>Metazoa</taxon>
        <taxon>Ecdysozoa</taxon>
        <taxon>Arthropoda</taxon>
        <taxon>Chelicerata</taxon>
        <taxon>Arachnida</taxon>
        <taxon>Acari</taxon>
        <taxon>Acariformes</taxon>
        <taxon>Sarcoptiformes</taxon>
        <taxon>Oribatida</taxon>
        <taxon>Brachypylina</taxon>
        <taxon>Oppioidea</taxon>
        <taxon>Oppiidae</taxon>
        <taxon>Oppiella</taxon>
    </lineage>
</organism>
<feature type="region of interest" description="Disordered" evidence="13">
    <location>
        <begin position="649"/>
        <end position="676"/>
    </location>
</feature>
<feature type="compositionally biased region" description="Pro residues" evidence="13">
    <location>
        <begin position="221"/>
        <end position="264"/>
    </location>
</feature>
<dbReference type="GO" id="GO:0032204">
    <property type="term" value="P:regulation of telomere maintenance"/>
    <property type="evidence" value="ECO:0007669"/>
    <property type="project" value="TreeGrafter"/>
</dbReference>
<evidence type="ECO:0000313" key="16">
    <source>
        <dbReference type="Proteomes" id="UP000728032"/>
    </source>
</evidence>
<keyword evidence="16" id="KW-1185">Reference proteome</keyword>
<dbReference type="EMBL" id="OC919803">
    <property type="protein sequence ID" value="CAD7651919.1"/>
    <property type="molecule type" value="Genomic_DNA"/>
</dbReference>
<keyword evidence="3" id="KW-0678">Repressor</keyword>
<evidence type="ECO:0000256" key="8">
    <source>
        <dbReference type="ARBA" id="ARBA00023242"/>
    </source>
</evidence>
<keyword evidence="8" id="KW-0539">Nucleus</keyword>
<dbReference type="InterPro" id="IPR027417">
    <property type="entry name" value="P-loop_NTPase"/>
</dbReference>
<accession>A0A7R9M2P2</accession>
<evidence type="ECO:0000256" key="3">
    <source>
        <dbReference type="ARBA" id="ARBA00022491"/>
    </source>
</evidence>
<keyword evidence="7" id="KW-0804">Transcription</keyword>
<proteinExistence type="predicted"/>
<keyword evidence="4" id="KW-1017">Isopeptide bond</keyword>
<evidence type="ECO:0000256" key="6">
    <source>
        <dbReference type="ARBA" id="ARBA00023015"/>
    </source>
</evidence>
<dbReference type="FunFam" id="3.40.50.300:FF:000399">
    <property type="entry name" value="YLP motif containing 1"/>
    <property type="match status" value="1"/>
</dbReference>
<feature type="region of interest" description="Disordered" evidence="13">
    <location>
        <begin position="481"/>
        <end position="519"/>
    </location>
</feature>
<protein>
    <recommendedName>
        <fullName evidence="11">YLP motif-containing protein 1</fullName>
    </recommendedName>
    <alternativeName>
        <fullName evidence="12">Nuclear protein ZAP3</fullName>
    </alternativeName>
</protein>
<dbReference type="Proteomes" id="UP000728032">
    <property type="component" value="Unassembled WGS sequence"/>
</dbReference>
<comment type="function">
    <text evidence="9">Plays a role in the reduction of telomerase activity during differentiation of embryonic stem cells by binding to the core promoter of TERT and controlling its down-regulation.</text>
</comment>
<feature type="region of interest" description="Disordered" evidence="13">
    <location>
        <begin position="215"/>
        <end position="283"/>
    </location>
</feature>
<keyword evidence="5" id="KW-0832">Ubl conjugation</keyword>
<feature type="compositionally biased region" description="Basic and acidic residues" evidence="13">
    <location>
        <begin position="272"/>
        <end position="283"/>
    </location>
</feature>
<evidence type="ECO:0000313" key="15">
    <source>
        <dbReference type="EMBL" id="CAD7651919.1"/>
    </source>
</evidence>
<comment type="subunit">
    <text evidence="10">Interacts with PPP1CA and NCOA5. Forms a complex with ILF2, ILF3, KHDRBS1, RBMX, NCOA5 and PPP1CA.</text>
</comment>
<dbReference type="PANTHER" id="PTHR13413">
    <property type="entry name" value="YLP MOTIF CONTAINING PROTEIN NUCLEAR PROTEIN ZAP"/>
    <property type="match status" value="1"/>
</dbReference>
<evidence type="ECO:0000256" key="9">
    <source>
        <dbReference type="ARBA" id="ARBA00058677"/>
    </source>
</evidence>
<reference evidence="15" key="1">
    <citation type="submission" date="2020-11" db="EMBL/GenBank/DDBJ databases">
        <authorList>
            <person name="Tran Van P."/>
        </authorList>
    </citation>
    <scope>NUCLEOTIDE SEQUENCE</scope>
</reference>
<dbReference type="OrthoDB" id="513595at2759"/>
<feature type="domain" description="YLPM1-like spectrin repeat" evidence="14">
    <location>
        <begin position="111"/>
        <end position="219"/>
    </location>
</feature>
<dbReference type="Pfam" id="PF26583">
    <property type="entry name" value="Spectrin_YLPM1"/>
    <property type="match status" value="1"/>
</dbReference>
<dbReference type="AlphaFoldDB" id="A0A7R9M2P2"/>
<dbReference type="EMBL" id="CAJPVJ010004978">
    <property type="protein sequence ID" value="CAG2169103.1"/>
    <property type="molecule type" value="Genomic_DNA"/>
</dbReference>
<evidence type="ECO:0000256" key="10">
    <source>
        <dbReference type="ARBA" id="ARBA00065932"/>
    </source>
</evidence>
<gene>
    <name evidence="15" type="ORF">ONB1V03_LOCUS8587</name>
</gene>
<keyword evidence="2" id="KW-0488">Methylation</keyword>
<evidence type="ECO:0000256" key="5">
    <source>
        <dbReference type="ARBA" id="ARBA00022843"/>
    </source>
</evidence>
<evidence type="ECO:0000256" key="13">
    <source>
        <dbReference type="SAM" id="MobiDB-lite"/>
    </source>
</evidence>
<feature type="compositionally biased region" description="Polar residues" evidence="13">
    <location>
        <begin position="327"/>
        <end position="351"/>
    </location>
</feature>
<dbReference type="SUPFAM" id="SSF52540">
    <property type="entry name" value="P-loop containing nucleoside triphosphate hydrolases"/>
    <property type="match status" value="1"/>
</dbReference>
<dbReference type="InterPro" id="IPR026314">
    <property type="entry name" value="YLP_motif_con_p1"/>
</dbReference>
<evidence type="ECO:0000256" key="12">
    <source>
        <dbReference type="ARBA" id="ARBA00083294"/>
    </source>
</evidence>
<dbReference type="PANTHER" id="PTHR13413:SF0">
    <property type="entry name" value="YLP MOTIF-CONTAINING PROTEIN 1"/>
    <property type="match status" value="1"/>
</dbReference>
<evidence type="ECO:0000256" key="11">
    <source>
        <dbReference type="ARBA" id="ARBA00068971"/>
    </source>
</evidence>
<comment type="subcellular location">
    <subcellularLocation>
        <location evidence="1">Nucleus speckle</location>
    </subcellularLocation>
</comment>
<evidence type="ECO:0000256" key="4">
    <source>
        <dbReference type="ARBA" id="ARBA00022499"/>
    </source>
</evidence>
<dbReference type="Gene3D" id="3.40.50.300">
    <property type="entry name" value="P-loop containing nucleotide triphosphate hydrolases"/>
    <property type="match status" value="1"/>
</dbReference>
<name>A0A7R9M2P2_9ACAR</name>
<dbReference type="InterPro" id="IPR058903">
    <property type="entry name" value="Spectrin_YLPM1-like"/>
</dbReference>
<sequence length="1082" mass="124498">MYGHNGNQWPITAPIVPQTLAYGHQVAIGSTQLPPNQQHIAYYQQNHAFNPHSNQLPANYFYKYQPHLQQPSHHGISSAYPPQINHMFTQSPQTYPSPQRMPSMAINQSSGHANHNLRQIQTTNPYEDTHWHHLLNANQRQVLDQLNQEQEAFDTTFKNWEKDFENWKLANRSHPDVNAYHSYVNQWQTWSQRLVERQQQMQELRQRTLQQLYSQVMQSQPKPPQSQPPLPPEPIPSHRPPPPLPQEVTAPPPPPPPPPAPPSQPHSHQSHKKLDSSDSKLHDNTNEENLVISMFRDESNDSIEIITEQSKNDRSVEVIEIDCGNKGVNQSTHQQKPSESNRELSSAESTAVSKAAEAMRFIQKQQELLKTLENFKSASATSSANTSLNDDLQVIDGPKGFDVNDIVNKMKAIRPPENPNPNIISRLPSLQGIGLNANQQNSVQNNSIHDRFGQTFGNTGANQIPNYRMQAMRYRQPMDLQQNRPQRPQFPIGANNRPPVPSHNQSTSNRELSSAESTAVSKAAEAMRFIQKQQELLKTLENFKSASATSSANTSLNDDLQVINGPKGFDVNDIVNKMKAIRPPENPNPNIISELPSLQRIGLNANQQNSVQNNSIHDRFGQTFGNTGANQMPNYRMQAMRYRQPMDLQQNRPQRPQFPIGANNRPPVPSHNQSVRQYSAQTIDYNHNRHDNRDLQRRDQLSADYSQKSFDKPFDNILSHEMNRNFRFENENNDKLRHSFGNNQKLPVLPMRPVVEETVSFREIRYFAQPKNRILIIDDLLTPPTREYRPKHIAIILRGLPGSGKSYIAKLIKDREVEFGGSPPRILSIDDYFMSEVERETKDRETGKTTKIKEFVFEFEADMESTYKSSLLKTYKKTLDDKSYSFVIVDTVNELVTDIEDFYSYAIKSSFVVYVIECDSNNAVVCHQSNVHNRKLEDIQLIHKKWQKLPEFMLKLDVRALLQNVLWLSLYAAKQAKPSEEDFEDEGFGPTHTVSRWERMEASEAKLDRLDSYKMKTKPTFDDYLQVTHRLRDGQKGVRWADVEERKRQEHSSQIGFVVGQQNWQYLDDQRCQRALTQVTYF</sequence>
<evidence type="ECO:0000259" key="14">
    <source>
        <dbReference type="Pfam" id="PF26583"/>
    </source>
</evidence>